<dbReference type="PANTHER" id="PTHR15321">
    <property type="entry name" value="TUMOR SUPPRESSOR P53-BINDING PROTEIN 1"/>
    <property type="match status" value="1"/>
</dbReference>
<dbReference type="EMBL" id="JBGMDY010000004">
    <property type="protein sequence ID" value="KAL2337242.1"/>
    <property type="molecule type" value="Genomic_DNA"/>
</dbReference>
<evidence type="ECO:0000313" key="3">
    <source>
        <dbReference type="Proteomes" id="UP001603857"/>
    </source>
</evidence>
<proteinExistence type="predicted"/>
<name>A0ABD1MN63_9FABA</name>
<dbReference type="PROSITE" id="PS50172">
    <property type="entry name" value="BRCT"/>
    <property type="match status" value="1"/>
</dbReference>
<dbReference type="Proteomes" id="UP001603857">
    <property type="component" value="Unassembled WGS sequence"/>
</dbReference>
<accession>A0ABD1MN63</accession>
<gene>
    <name evidence="2" type="ORF">Fmac_011688</name>
</gene>
<keyword evidence="3" id="KW-1185">Reference proteome</keyword>
<dbReference type="InterPro" id="IPR001357">
    <property type="entry name" value="BRCT_dom"/>
</dbReference>
<organism evidence="2 3">
    <name type="scientific">Flemingia macrophylla</name>
    <dbReference type="NCBI Taxonomy" id="520843"/>
    <lineage>
        <taxon>Eukaryota</taxon>
        <taxon>Viridiplantae</taxon>
        <taxon>Streptophyta</taxon>
        <taxon>Embryophyta</taxon>
        <taxon>Tracheophyta</taxon>
        <taxon>Spermatophyta</taxon>
        <taxon>Magnoliopsida</taxon>
        <taxon>eudicotyledons</taxon>
        <taxon>Gunneridae</taxon>
        <taxon>Pentapetalae</taxon>
        <taxon>rosids</taxon>
        <taxon>fabids</taxon>
        <taxon>Fabales</taxon>
        <taxon>Fabaceae</taxon>
        <taxon>Papilionoideae</taxon>
        <taxon>50 kb inversion clade</taxon>
        <taxon>NPAAA clade</taxon>
        <taxon>indigoferoid/millettioid clade</taxon>
        <taxon>Phaseoleae</taxon>
        <taxon>Flemingia</taxon>
    </lineage>
</organism>
<dbReference type="InterPro" id="IPR047252">
    <property type="entry name" value="TP53BP1-like"/>
</dbReference>
<dbReference type="SUPFAM" id="SSF52113">
    <property type="entry name" value="BRCT domain"/>
    <property type="match status" value="1"/>
</dbReference>
<feature type="domain" description="BRCT" evidence="1">
    <location>
        <begin position="22"/>
        <end position="115"/>
    </location>
</feature>
<dbReference type="Gene3D" id="3.40.50.10190">
    <property type="entry name" value="BRCT domain"/>
    <property type="match status" value="1"/>
</dbReference>
<evidence type="ECO:0000259" key="1">
    <source>
        <dbReference type="PROSITE" id="PS50172"/>
    </source>
</evidence>
<dbReference type="InterPro" id="IPR036420">
    <property type="entry name" value="BRCT_dom_sf"/>
</dbReference>
<sequence length="143" mass="16261">MIFPNRHDMKWTRIGTSIHHRIQIHIFDSVGILLHGKVSFCTKLACIIKHGGGQVFKTLQWLVRSSDEERTLVGAIVVEQKATISRHLKQCAKERNIPIMPSSWIIKSLYSGKLLHFTEEKNTLPLPFKVSEGPNSSDMSDEI</sequence>
<evidence type="ECO:0000313" key="2">
    <source>
        <dbReference type="EMBL" id="KAL2337242.1"/>
    </source>
</evidence>
<comment type="caution">
    <text evidence="2">The sequence shown here is derived from an EMBL/GenBank/DDBJ whole genome shotgun (WGS) entry which is preliminary data.</text>
</comment>
<protein>
    <recommendedName>
        <fullName evidence="1">BRCT domain-containing protein</fullName>
    </recommendedName>
</protein>
<dbReference type="PANTHER" id="PTHR15321:SF3">
    <property type="entry name" value="TP53-BINDING PROTEIN 1"/>
    <property type="match status" value="1"/>
</dbReference>
<reference evidence="2 3" key="1">
    <citation type="submission" date="2024-08" db="EMBL/GenBank/DDBJ databases">
        <title>Insights into the chromosomal genome structure of Flemingia macrophylla.</title>
        <authorList>
            <person name="Ding Y."/>
            <person name="Zhao Y."/>
            <person name="Bi W."/>
            <person name="Wu M."/>
            <person name="Zhao G."/>
            <person name="Gong Y."/>
            <person name="Li W."/>
            <person name="Zhang P."/>
        </authorList>
    </citation>
    <scope>NUCLEOTIDE SEQUENCE [LARGE SCALE GENOMIC DNA]</scope>
    <source>
        <strain evidence="2">DYQJB</strain>
        <tissue evidence="2">Leaf</tissue>
    </source>
</reference>
<dbReference type="AlphaFoldDB" id="A0ABD1MN63"/>
<dbReference type="Pfam" id="PF18428">
    <property type="entry name" value="BRCT_3"/>
    <property type="match status" value="1"/>
</dbReference>